<dbReference type="Proteomes" id="UP000241895">
    <property type="component" value="Unassembled WGS sequence"/>
</dbReference>
<feature type="transmembrane region" description="Helical" evidence="8">
    <location>
        <begin position="468"/>
        <end position="491"/>
    </location>
</feature>
<dbReference type="PANTHER" id="PTHR30509:SF9">
    <property type="entry name" value="MULTIDRUG RESISTANCE PROTEIN MDTO"/>
    <property type="match status" value="1"/>
</dbReference>
<evidence type="ECO:0000256" key="3">
    <source>
        <dbReference type="ARBA" id="ARBA00022475"/>
    </source>
</evidence>
<comment type="caution">
    <text evidence="9">The sequence shown here is derived from an EMBL/GenBank/DDBJ whole genome shotgun (WGS) entry which is preliminary data.</text>
</comment>
<feature type="region of interest" description="Disordered" evidence="7">
    <location>
        <begin position="725"/>
        <end position="757"/>
    </location>
</feature>
<feature type="transmembrane region" description="Helical" evidence="8">
    <location>
        <begin position="152"/>
        <end position="169"/>
    </location>
</feature>
<gene>
    <name evidence="9" type="ORF">C6W88_11195</name>
</gene>
<feature type="transmembrane region" description="Helical" evidence="8">
    <location>
        <begin position="419"/>
        <end position="439"/>
    </location>
</feature>
<feature type="compositionally biased region" description="Low complexity" evidence="7">
    <location>
        <begin position="725"/>
        <end position="735"/>
    </location>
</feature>
<feature type="transmembrane region" description="Helical" evidence="8">
    <location>
        <begin position="20"/>
        <end position="38"/>
    </location>
</feature>
<feature type="transmembrane region" description="Helical" evidence="8">
    <location>
        <begin position="66"/>
        <end position="87"/>
    </location>
</feature>
<evidence type="ECO:0000256" key="1">
    <source>
        <dbReference type="ARBA" id="ARBA00004651"/>
    </source>
</evidence>
<sequence length="757" mass="81087">MPFSVWWQAYLTPPASAVKFAIKATLAMALALYIALWCDLDRPYWALISAAFLQIRPMSGMVLEKGISQITGTVVGCLAGIAIMSLFVQSPTPALICLTAWIILCAYAASVTRNNASFGCIMAAVTAMLIVVITASAPTGLFAVAVARLSELALGAICATLVSALLWPIQVRDHLAGLADQVVNQAFLHGALRLDNSADIAALQATLTASLQPLTQLETDSQAARYEGPEGIGRLRASHVLTVRTARLLAILHALQQLLRSHGGELPTPTKRLIEDMANDLRHSAEGSGVAQARQRLQALRHRALQCMAADSDEGIAPAPDQAPDQASDQTPDQAPDQAAGQTTARCGRSASGPITSDPATTRTTESPEALLQRRIHLGLREALGHALVILDAREAIHTPGKRRLKAPALAFHRDHLEAALNGLRAGLVFALLAIVWRYTAWDNGQIAMLVGTLFSAFFATRDNPAAVAATFLKGMLAAVPSALLFGHVLLAQANDFVTLALVFMPPLFLGLLGAANPRLMGYCLAFTIGNILLTMPGNGMDFSIDDFLGRAIALLLGLSTVVMAFRLAPGLPTTIRKHRLVSATVNDLHGLHRRSFHEAESRFGGTMADRLLRLAQHDDSLPEERRYLFSLGLVGLDLGYASLNLRRRLGGRSDALDLALDDLAAALADDYGASARGHAPDRAREYGNRLLQTLEQQTNDSAEYRLMAGLIERLTMSLERQAARSRQARQAAPAVGVAGLQRTPDRQGAKAPGVDR</sequence>
<keyword evidence="6 8" id="KW-0472">Membrane</keyword>
<reference evidence="9 10" key="1">
    <citation type="submission" date="2018-03" db="EMBL/GenBank/DDBJ databases">
        <authorList>
            <person name="Zhou J."/>
            <person name="Li X."/>
            <person name="Xue M."/>
            <person name="Yin J."/>
        </authorList>
    </citation>
    <scope>NUCLEOTIDE SEQUENCE [LARGE SCALE GENOMIC DNA]</scope>
    <source>
        <strain evidence="9 10">SYSU ZJ2214</strain>
    </source>
</reference>
<dbReference type="InterPro" id="IPR006726">
    <property type="entry name" value="PHBA_efflux_AaeB/fusaric-R"/>
</dbReference>
<evidence type="ECO:0000256" key="8">
    <source>
        <dbReference type="SAM" id="Phobius"/>
    </source>
</evidence>
<feature type="region of interest" description="Disordered" evidence="7">
    <location>
        <begin position="314"/>
        <end position="369"/>
    </location>
</feature>
<evidence type="ECO:0000256" key="5">
    <source>
        <dbReference type="ARBA" id="ARBA00022989"/>
    </source>
</evidence>
<evidence type="ECO:0000256" key="6">
    <source>
        <dbReference type="ARBA" id="ARBA00023136"/>
    </source>
</evidence>
<accession>A0ABX5J0Q8</accession>
<feature type="transmembrane region" description="Helical" evidence="8">
    <location>
        <begin position="548"/>
        <end position="569"/>
    </location>
</feature>
<evidence type="ECO:0000313" key="9">
    <source>
        <dbReference type="EMBL" id="PTL94906.1"/>
    </source>
</evidence>
<comment type="subcellular location">
    <subcellularLocation>
        <location evidence="1">Cell membrane</location>
        <topology evidence="1">Multi-pass membrane protein</topology>
    </subcellularLocation>
</comment>
<keyword evidence="10" id="KW-1185">Reference proteome</keyword>
<evidence type="ECO:0000256" key="2">
    <source>
        <dbReference type="ARBA" id="ARBA00022448"/>
    </source>
</evidence>
<name>A0ABX5J0Q8_9GAMM</name>
<evidence type="ECO:0000256" key="7">
    <source>
        <dbReference type="SAM" id="MobiDB-lite"/>
    </source>
</evidence>
<protein>
    <submittedName>
        <fullName evidence="9">FUSC family protein</fullName>
    </submittedName>
</protein>
<dbReference type="PANTHER" id="PTHR30509">
    <property type="entry name" value="P-HYDROXYBENZOIC ACID EFFLUX PUMP SUBUNIT-RELATED"/>
    <property type="match status" value="1"/>
</dbReference>
<organism evidence="9 10">
    <name type="scientific">Halomonas litopenaei</name>
    <dbReference type="NCBI Taxonomy" id="2109328"/>
    <lineage>
        <taxon>Bacteria</taxon>
        <taxon>Pseudomonadati</taxon>
        <taxon>Pseudomonadota</taxon>
        <taxon>Gammaproteobacteria</taxon>
        <taxon>Oceanospirillales</taxon>
        <taxon>Halomonadaceae</taxon>
        <taxon>Halomonas</taxon>
    </lineage>
</organism>
<feature type="compositionally biased region" description="Polar residues" evidence="7">
    <location>
        <begin position="353"/>
        <end position="367"/>
    </location>
</feature>
<feature type="transmembrane region" description="Helical" evidence="8">
    <location>
        <begin position="118"/>
        <end position="146"/>
    </location>
</feature>
<feature type="compositionally biased region" description="Low complexity" evidence="7">
    <location>
        <begin position="317"/>
        <end position="345"/>
    </location>
</feature>
<keyword evidence="2" id="KW-0813">Transport</keyword>
<keyword evidence="4 8" id="KW-0812">Transmembrane</keyword>
<dbReference type="RefSeq" id="WP_108132482.1">
    <property type="nucleotide sequence ID" value="NZ_PXNS01000005.1"/>
</dbReference>
<feature type="transmembrane region" description="Helical" evidence="8">
    <location>
        <begin position="93"/>
        <end position="111"/>
    </location>
</feature>
<proteinExistence type="predicted"/>
<evidence type="ECO:0000313" key="10">
    <source>
        <dbReference type="Proteomes" id="UP000241895"/>
    </source>
</evidence>
<dbReference type="Pfam" id="PF04632">
    <property type="entry name" value="FUSC"/>
    <property type="match status" value="1"/>
</dbReference>
<dbReference type="EMBL" id="PXNS01000005">
    <property type="protein sequence ID" value="PTL94906.1"/>
    <property type="molecule type" value="Genomic_DNA"/>
</dbReference>
<feature type="compositionally biased region" description="Basic and acidic residues" evidence="7">
    <location>
        <begin position="744"/>
        <end position="757"/>
    </location>
</feature>
<keyword evidence="5 8" id="KW-1133">Transmembrane helix</keyword>
<keyword evidence="3" id="KW-1003">Cell membrane</keyword>
<evidence type="ECO:0000256" key="4">
    <source>
        <dbReference type="ARBA" id="ARBA00022692"/>
    </source>
</evidence>
<feature type="transmembrane region" description="Helical" evidence="8">
    <location>
        <begin position="497"/>
        <end position="513"/>
    </location>
</feature>